<feature type="compositionally biased region" description="Basic and acidic residues" evidence="1">
    <location>
        <begin position="93"/>
        <end position="106"/>
    </location>
</feature>
<dbReference type="EMBL" id="JAQQWL010000013">
    <property type="protein sequence ID" value="KAK8043033.1"/>
    <property type="molecule type" value="Genomic_DNA"/>
</dbReference>
<feature type="region of interest" description="Disordered" evidence="1">
    <location>
        <begin position="75"/>
        <end position="130"/>
    </location>
</feature>
<accession>A0ABR1T8U6</accession>
<comment type="caution">
    <text evidence="2">The sequence shown here is derived from an EMBL/GenBank/DDBJ whole genome shotgun (WGS) entry which is preliminary data.</text>
</comment>
<proteinExistence type="predicted"/>
<dbReference type="GeneID" id="92097988"/>
<dbReference type="Proteomes" id="UP001480595">
    <property type="component" value="Unassembled WGS sequence"/>
</dbReference>
<evidence type="ECO:0000313" key="2">
    <source>
        <dbReference type="EMBL" id="KAK8043033.1"/>
    </source>
</evidence>
<reference evidence="2 3" key="1">
    <citation type="submission" date="2023-01" db="EMBL/GenBank/DDBJ databases">
        <title>Analysis of 21 Apiospora genomes using comparative genomics revels a genus with tremendous synthesis potential of carbohydrate active enzymes and secondary metabolites.</title>
        <authorList>
            <person name="Sorensen T."/>
        </authorList>
    </citation>
    <scope>NUCLEOTIDE SEQUENCE [LARGE SCALE GENOMIC DNA]</scope>
    <source>
        <strain evidence="2 3">CBS 135458</strain>
    </source>
</reference>
<gene>
    <name evidence="2" type="ORF">PG994_013516</name>
</gene>
<protein>
    <submittedName>
        <fullName evidence="2">Uncharacterized protein</fullName>
    </submittedName>
</protein>
<organism evidence="2 3">
    <name type="scientific">Apiospora phragmitis</name>
    <dbReference type="NCBI Taxonomy" id="2905665"/>
    <lineage>
        <taxon>Eukaryota</taxon>
        <taxon>Fungi</taxon>
        <taxon>Dikarya</taxon>
        <taxon>Ascomycota</taxon>
        <taxon>Pezizomycotina</taxon>
        <taxon>Sordariomycetes</taxon>
        <taxon>Xylariomycetidae</taxon>
        <taxon>Amphisphaeriales</taxon>
        <taxon>Apiosporaceae</taxon>
        <taxon>Apiospora</taxon>
    </lineage>
</organism>
<dbReference type="RefSeq" id="XP_066709886.1">
    <property type="nucleotide sequence ID" value="XM_066864925.1"/>
</dbReference>
<feature type="compositionally biased region" description="Low complexity" evidence="1">
    <location>
        <begin position="81"/>
        <end position="90"/>
    </location>
</feature>
<feature type="region of interest" description="Disordered" evidence="1">
    <location>
        <begin position="1"/>
        <end position="45"/>
    </location>
</feature>
<feature type="compositionally biased region" description="Polar residues" evidence="1">
    <location>
        <begin position="121"/>
        <end position="130"/>
    </location>
</feature>
<evidence type="ECO:0000313" key="3">
    <source>
        <dbReference type="Proteomes" id="UP001480595"/>
    </source>
</evidence>
<keyword evidence="3" id="KW-1185">Reference proteome</keyword>
<name>A0ABR1T8U6_9PEZI</name>
<sequence length="130" mass="13561">MGSRSHSGLAGGAGSSDASSSSDGEDGNHDDDHDIEVDTVTNNDGVTSFALVGISTVTNGGSSMGAAGSTRGMKAWAFTDGSEGSSEGSEMVPRSKDSAPDRERQPARARRTSRKEKAPRQYQQQNVRLQ</sequence>
<evidence type="ECO:0000256" key="1">
    <source>
        <dbReference type="SAM" id="MobiDB-lite"/>
    </source>
</evidence>